<evidence type="ECO:0000313" key="1">
    <source>
        <dbReference type="EMBL" id="OWA51746.1"/>
    </source>
</evidence>
<dbReference type="EMBL" id="MTYJ01000238">
    <property type="protein sequence ID" value="OWA51746.1"/>
    <property type="molecule type" value="Genomic_DNA"/>
</dbReference>
<evidence type="ECO:0000313" key="2">
    <source>
        <dbReference type="Proteomes" id="UP000192578"/>
    </source>
</evidence>
<dbReference type="AlphaFoldDB" id="A0A9X6NJT9"/>
<comment type="caution">
    <text evidence="1">The sequence shown here is derived from an EMBL/GenBank/DDBJ whole genome shotgun (WGS) entry which is preliminary data.</text>
</comment>
<proteinExistence type="predicted"/>
<accession>A0A9X6NJT9</accession>
<gene>
    <name evidence="1" type="ORF">BV898_16216</name>
</gene>
<keyword evidence="2" id="KW-1185">Reference proteome</keyword>
<dbReference type="Proteomes" id="UP000192578">
    <property type="component" value="Unassembled WGS sequence"/>
</dbReference>
<protein>
    <submittedName>
        <fullName evidence="1">Uncharacterized protein</fullName>
    </submittedName>
</protein>
<name>A0A9X6NJT9_HYPEX</name>
<dbReference type="OrthoDB" id="498204at2759"/>
<sequence length="108" mass="11863">MMEKVPGLMNLLKKRHGRINPHRKTAGFLIFAKDGPINLLVRELLSAAVSSPIPGRAVQAANRRGIVPFGDYSAAEAEKRHLVRGNIIPVPDARFPFPGGSFHAEDER</sequence>
<reference evidence="2" key="1">
    <citation type="submission" date="2017-01" db="EMBL/GenBank/DDBJ databases">
        <title>Comparative genomics of anhydrobiosis in the tardigrade Hypsibius dujardini.</title>
        <authorList>
            <person name="Yoshida Y."/>
            <person name="Koutsovoulos G."/>
            <person name="Laetsch D."/>
            <person name="Stevens L."/>
            <person name="Kumar S."/>
            <person name="Horikawa D."/>
            <person name="Ishino K."/>
            <person name="Komine S."/>
            <person name="Tomita M."/>
            <person name="Blaxter M."/>
            <person name="Arakawa K."/>
        </authorList>
    </citation>
    <scope>NUCLEOTIDE SEQUENCE [LARGE SCALE GENOMIC DNA]</scope>
    <source>
        <strain evidence="2">Z151</strain>
    </source>
</reference>
<organism evidence="1 2">
    <name type="scientific">Hypsibius exemplaris</name>
    <name type="common">Freshwater tardigrade</name>
    <dbReference type="NCBI Taxonomy" id="2072580"/>
    <lineage>
        <taxon>Eukaryota</taxon>
        <taxon>Metazoa</taxon>
        <taxon>Ecdysozoa</taxon>
        <taxon>Tardigrada</taxon>
        <taxon>Eutardigrada</taxon>
        <taxon>Parachela</taxon>
        <taxon>Hypsibioidea</taxon>
        <taxon>Hypsibiidae</taxon>
        <taxon>Hypsibius</taxon>
    </lineage>
</organism>